<protein>
    <submittedName>
        <fullName evidence="2">Adenylate/guanylate cyclase domain-containing protein</fullName>
    </submittedName>
</protein>
<dbReference type="InterPro" id="IPR050697">
    <property type="entry name" value="Adenylyl/Guanylyl_Cyclase_3/4"/>
</dbReference>
<sequence length="578" mass="65169">MAEERAHRRLAAILAADVVGYSRLIERDETSTLQALKERRKNILMPLMAYHRGRIIKVMGDGVLAEFASAVNAVACAVELQARMAEANKDLPEDHKIVLRVGINLGDVIVEGGDLYGDGVNVAARLQSLAMPEDICISGSVYDQVKRKLDFVYDEIGPQTMKNIAEPVPVYRVWAPSSRQEYYGSAEKALPLPTKPSIAVLPFTNMSNDPEQETFVDGLTEDLITDLSRTAGLFVIARNSTFAYKGKSLDARRIAHDLGVRYLLEGSARRAAGRVRINVQLIDAIRGDHLWAERFDRSLEDIFAVQDEVTGKIVEALIGRLTVQPARNKPANLEAYELCVRARTLGLQTSLAAREAIFLLKRAIALDPEYAEAHRWLALNLWLAWEFWDEPMDPSRAKAEAEAQRAVALDPNDAGNRWVLSIILGHERRWAESDAEFEATLKLDPNYADAWAMRSDLITLAGRPADAVEHVYKALRLNPHPPGWYYWMLGQAQYALHDYKSAVQTLLRPETYRTTSRRILAASLAQLGRLEEAHREAEMFMMRNPNFTIRHWSASQPFRDEDLRQHFIEGYRMAGLPE</sequence>
<dbReference type="Proteomes" id="UP000241444">
    <property type="component" value="Unassembled WGS sequence"/>
</dbReference>
<dbReference type="Gene3D" id="1.25.40.10">
    <property type="entry name" value="Tetratricopeptide repeat domain"/>
    <property type="match status" value="1"/>
</dbReference>
<dbReference type="GO" id="GO:0006171">
    <property type="term" value="P:cAMP biosynthetic process"/>
    <property type="evidence" value="ECO:0007669"/>
    <property type="project" value="TreeGrafter"/>
</dbReference>
<evidence type="ECO:0000313" key="3">
    <source>
        <dbReference type="Proteomes" id="UP000241444"/>
    </source>
</evidence>
<comment type="caution">
    <text evidence="2">The sequence shown here is derived from an EMBL/GenBank/DDBJ whole genome shotgun (WGS) entry which is preliminary data.</text>
</comment>
<feature type="domain" description="Guanylate cyclase" evidence="1">
    <location>
        <begin position="12"/>
        <end position="127"/>
    </location>
</feature>
<dbReference type="PANTHER" id="PTHR43081">
    <property type="entry name" value="ADENYLATE CYCLASE, TERMINAL-DIFFERENTIATION SPECIFIC-RELATED"/>
    <property type="match status" value="1"/>
</dbReference>
<dbReference type="CDD" id="cd07302">
    <property type="entry name" value="CHD"/>
    <property type="match status" value="1"/>
</dbReference>
<dbReference type="GO" id="GO:0004016">
    <property type="term" value="F:adenylate cyclase activity"/>
    <property type="evidence" value="ECO:0007669"/>
    <property type="project" value="UniProtKB-ARBA"/>
</dbReference>
<dbReference type="SUPFAM" id="SSF52964">
    <property type="entry name" value="TolB, N-terminal domain"/>
    <property type="match status" value="1"/>
</dbReference>
<dbReference type="Gene3D" id="3.40.50.10070">
    <property type="entry name" value="TolB, N-terminal domain"/>
    <property type="match status" value="1"/>
</dbReference>
<dbReference type="InterPro" id="IPR029787">
    <property type="entry name" value="Nucleotide_cyclase"/>
</dbReference>
<dbReference type="Gene3D" id="3.30.70.1230">
    <property type="entry name" value="Nucleotide cyclase"/>
    <property type="match status" value="1"/>
</dbReference>
<evidence type="ECO:0000259" key="1">
    <source>
        <dbReference type="PROSITE" id="PS50125"/>
    </source>
</evidence>
<dbReference type="InterPro" id="IPR001054">
    <property type="entry name" value="A/G_cyclase"/>
</dbReference>
<dbReference type="RefSeq" id="WP_106713654.1">
    <property type="nucleotide sequence ID" value="NZ_PGGO01000026.1"/>
</dbReference>
<dbReference type="Pfam" id="PF00211">
    <property type="entry name" value="Guanylate_cyc"/>
    <property type="match status" value="1"/>
</dbReference>
<name>A0A2P7B943_9HYPH</name>
<dbReference type="OrthoDB" id="9807521at2"/>
<dbReference type="EMBL" id="PGGO01000026">
    <property type="protein sequence ID" value="PSH62977.1"/>
    <property type="molecule type" value="Genomic_DNA"/>
</dbReference>
<reference evidence="3" key="1">
    <citation type="submission" date="2017-11" db="EMBL/GenBank/DDBJ databases">
        <authorList>
            <person name="Kuznetsova I."/>
            <person name="Sazanova A."/>
            <person name="Chirak E."/>
            <person name="Safronova V."/>
            <person name="Willems A."/>
        </authorList>
    </citation>
    <scope>NUCLEOTIDE SEQUENCE [LARGE SCALE GENOMIC DNA]</scope>
    <source>
        <strain evidence="3">STM 196</strain>
    </source>
</reference>
<dbReference type="SUPFAM" id="SSF48452">
    <property type="entry name" value="TPR-like"/>
    <property type="match status" value="1"/>
</dbReference>
<gene>
    <name evidence="2" type="ORF">CU102_24210</name>
</gene>
<proteinExistence type="predicted"/>
<dbReference type="GO" id="GO:0035556">
    <property type="term" value="P:intracellular signal transduction"/>
    <property type="evidence" value="ECO:0007669"/>
    <property type="project" value="InterPro"/>
</dbReference>
<accession>A0A2P7B943</accession>
<dbReference type="PROSITE" id="PS50125">
    <property type="entry name" value="GUANYLATE_CYCLASE_2"/>
    <property type="match status" value="1"/>
</dbReference>
<dbReference type="AlphaFoldDB" id="A0A2P7B943"/>
<keyword evidence="3" id="KW-1185">Reference proteome</keyword>
<evidence type="ECO:0000313" key="2">
    <source>
        <dbReference type="EMBL" id="PSH62977.1"/>
    </source>
</evidence>
<organism evidence="2 3">
    <name type="scientific">Phyllobacterium brassicacearum</name>
    <dbReference type="NCBI Taxonomy" id="314235"/>
    <lineage>
        <taxon>Bacteria</taxon>
        <taxon>Pseudomonadati</taxon>
        <taxon>Pseudomonadota</taxon>
        <taxon>Alphaproteobacteria</taxon>
        <taxon>Hyphomicrobiales</taxon>
        <taxon>Phyllobacteriaceae</taxon>
        <taxon>Phyllobacterium</taxon>
    </lineage>
</organism>
<dbReference type="SUPFAM" id="SSF55073">
    <property type="entry name" value="Nucleotide cyclase"/>
    <property type="match status" value="1"/>
</dbReference>
<dbReference type="InterPro" id="IPR011990">
    <property type="entry name" value="TPR-like_helical_dom_sf"/>
</dbReference>
<dbReference type="PANTHER" id="PTHR43081:SF19">
    <property type="entry name" value="PH-SENSITIVE ADENYLATE CYCLASE RV1264"/>
    <property type="match status" value="1"/>
</dbReference>